<feature type="transmembrane region" description="Helical" evidence="5">
    <location>
        <begin position="20"/>
        <end position="40"/>
    </location>
</feature>
<dbReference type="PANTHER" id="PTHR48022">
    <property type="entry name" value="PLASTIDIC GLUCOSE TRANSPORTER 4"/>
    <property type="match status" value="1"/>
</dbReference>
<evidence type="ECO:0000256" key="1">
    <source>
        <dbReference type="ARBA" id="ARBA00004141"/>
    </source>
</evidence>
<evidence type="ECO:0000256" key="2">
    <source>
        <dbReference type="ARBA" id="ARBA00022692"/>
    </source>
</evidence>
<evidence type="ECO:0008006" key="8">
    <source>
        <dbReference type="Google" id="ProtNLM"/>
    </source>
</evidence>
<feature type="transmembrane region" description="Helical" evidence="5">
    <location>
        <begin position="91"/>
        <end position="120"/>
    </location>
</feature>
<dbReference type="Pfam" id="PF00083">
    <property type="entry name" value="Sugar_tr"/>
    <property type="match status" value="1"/>
</dbReference>
<evidence type="ECO:0000313" key="7">
    <source>
        <dbReference type="Proteomes" id="UP000001294"/>
    </source>
</evidence>
<name>B6QFE1_TALMQ</name>
<evidence type="ECO:0000256" key="4">
    <source>
        <dbReference type="ARBA" id="ARBA00023136"/>
    </source>
</evidence>
<evidence type="ECO:0000313" key="6">
    <source>
        <dbReference type="EMBL" id="EEA24176.1"/>
    </source>
</evidence>
<keyword evidence="2 5" id="KW-0812">Transmembrane</keyword>
<comment type="subcellular location">
    <subcellularLocation>
        <location evidence="1">Membrane</location>
        <topology evidence="1">Multi-pass membrane protein</topology>
    </subcellularLocation>
</comment>
<organism evidence="6 7">
    <name type="scientific">Talaromyces marneffei (strain ATCC 18224 / CBS 334.59 / QM 7333)</name>
    <name type="common">Penicillium marneffei</name>
    <dbReference type="NCBI Taxonomy" id="441960"/>
    <lineage>
        <taxon>Eukaryota</taxon>
        <taxon>Fungi</taxon>
        <taxon>Dikarya</taxon>
        <taxon>Ascomycota</taxon>
        <taxon>Pezizomycotina</taxon>
        <taxon>Eurotiomycetes</taxon>
        <taxon>Eurotiomycetidae</taxon>
        <taxon>Eurotiales</taxon>
        <taxon>Trichocomaceae</taxon>
        <taxon>Talaromyces</taxon>
        <taxon>Talaromyces sect. Talaromyces</taxon>
    </lineage>
</organism>
<dbReference type="InterPro" id="IPR005828">
    <property type="entry name" value="MFS_sugar_transport-like"/>
</dbReference>
<dbReference type="InterPro" id="IPR050360">
    <property type="entry name" value="MFS_Sugar_Transporters"/>
</dbReference>
<protein>
    <recommendedName>
        <fullName evidence="8">Major facilitator superfamily (MFS) profile domain-containing protein</fullName>
    </recommendedName>
</protein>
<dbReference type="GO" id="GO:0016020">
    <property type="term" value="C:membrane"/>
    <property type="evidence" value="ECO:0007669"/>
    <property type="project" value="UniProtKB-SubCell"/>
</dbReference>
<dbReference type="PhylomeDB" id="B6QFE1"/>
<evidence type="ECO:0000256" key="3">
    <source>
        <dbReference type="ARBA" id="ARBA00022989"/>
    </source>
</evidence>
<dbReference type="EMBL" id="DS995901">
    <property type="protein sequence ID" value="EEA24176.1"/>
    <property type="molecule type" value="Genomic_DNA"/>
</dbReference>
<dbReference type="GO" id="GO:0005351">
    <property type="term" value="F:carbohydrate:proton symporter activity"/>
    <property type="evidence" value="ECO:0007669"/>
    <property type="project" value="TreeGrafter"/>
</dbReference>
<dbReference type="VEuPathDB" id="FungiDB:PMAA_081850"/>
<keyword evidence="7" id="KW-1185">Reference proteome</keyword>
<dbReference type="PANTHER" id="PTHR48022:SF68">
    <property type="entry name" value="MAJOR FACILITATOR SUPERFAMILY (MFS) PROFILE DOMAIN-CONTAINING PROTEIN-RELATED"/>
    <property type="match status" value="1"/>
</dbReference>
<dbReference type="Proteomes" id="UP000001294">
    <property type="component" value="Unassembled WGS sequence"/>
</dbReference>
<dbReference type="Gene3D" id="1.20.1250.20">
    <property type="entry name" value="MFS general substrate transporter like domains"/>
    <property type="match status" value="1"/>
</dbReference>
<dbReference type="AlphaFoldDB" id="B6QFE1"/>
<dbReference type="PROSITE" id="PS51257">
    <property type="entry name" value="PROKAR_LIPOPROTEIN"/>
    <property type="match status" value="1"/>
</dbReference>
<keyword evidence="4 5" id="KW-0472">Membrane</keyword>
<gene>
    <name evidence="6" type="ORF">PMAA_081850</name>
</gene>
<feature type="transmembrane region" description="Helical" evidence="5">
    <location>
        <begin position="52"/>
        <end position="70"/>
    </location>
</feature>
<evidence type="ECO:0000256" key="5">
    <source>
        <dbReference type="SAM" id="Phobius"/>
    </source>
</evidence>
<dbReference type="InterPro" id="IPR036259">
    <property type="entry name" value="MFS_trans_sf"/>
</dbReference>
<keyword evidence="3 5" id="KW-1133">Transmembrane helix</keyword>
<reference evidence="7" key="1">
    <citation type="journal article" date="2015" name="Genome Announc.">
        <title>Genome sequence of the AIDS-associated pathogen Penicillium marneffei (ATCC18224) and its near taxonomic relative Talaromyces stipitatus (ATCC10500).</title>
        <authorList>
            <person name="Nierman W.C."/>
            <person name="Fedorova-Abrams N.D."/>
            <person name="Andrianopoulos A."/>
        </authorList>
    </citation>
    <scope>NUCLEOTIDE SEQUENCE [LARGE SCALE GENOMIC DNA]</scope>
    <source>
        <strain evidence="7">ATCC 18224 / CBS 334.59 / QM 7333</strain>
    </source>
</reference>
<proteinExistence type="predicted"/>
<sequence>MPADVSRPRRYNNHLRGRQIRLPSPNVFFSTACIVLAQAAGKGLSSDLTNIAAGRAAIFYFLAMYTLPIGHVHDPIHVQRITARSAATSWVFNFMIAEVTPVLFTNISCAAGCAVIYLFYPETTGRSWEEIDEIFLSLSRSRRHFLMLKAYEKGAEIGGEMT</sequence>
<dbReference type="HOGENOM" id="CLU_1635967_0_0_1"/>
<accession>B6QFE1</accession>